<feature type="domain" description="Phage terminase large subunit N-terminal" evidence="1">
    <location>
        <begin position="25"/>
        <end position="219"/>
    </location>
</feature>
<dbReference type="PANTHER" id="PTHR39184">
    <property type="match status" value="1"/>
</dbReference>
<accession>A0A336NGU2</accession>
<sequence>MTTRQINIVPKLIPIFTDTDKALVRAAWGGRGSGKTRSFALMAALKGYQFGMQGISGTILCARQFQNSLAESSLEEIKRAIEVHDFLKDYYKVGESSIKSIDGRIAFQFSGLDRNIASIKSMGRILLCWVDEAEPVTETAWQTLIPTLREEGEGWRAELWVTWNPLRENAPVEKRFRFSDNEAIKRVEINWSDNPKFPKILNEARLDDLRNRPETYKHIWEGAYLTAVQGAYYQKEMLAAEQEGRIGRVARDPLMQIRAFWDIGGTGAKADATAIWIAQFVGREIRVLNYYEAQGQPLSEHVGWLRQNGYEKALMVLPHDGATRDRVHNVSFESALKQAGFQTKVIPNQGAGAVKIRIETVRRVLPSVWFNEKTTVAGRKALNWYHEKWDEKRNIGLGAEHDWSSHGADAFGLMCISYKPPKEIQKRPAYSGRTEYESTSWMAE</sequence>
<dbReference type="AlphaFoldDB" id="A0A336NGU2"/>
<dbReference type="Gene3D" id="3.30.420.280">
    <property type="match status" value="1"/>
</dbReference>
<organism evidence="2 3">
    <name type="scientific">Bartonella grahamii</name>
    <dbReference type="NCBI Taxonomy" id="33045"/>
    <lineage>
        <taxon>Bacteria</taxon>
        <taxon>Pseudomonadati</taxon>
        <taxon>Pseudomonadota</taxon>
        <taxon>Alphaproteobacteria</taxon>
        <taxon>Hyphomicrobiales</taxon>
        <taxon>Bartonellaceae</taxon>
        <taxon>Bartonella</taxon>
    </lineage>
</organism>
<proteinExistence type="predicted"/>
<dbReference type="RefSeq" id="WP_026500635.1">
    <property type="nucleotide sequence ID" value="NZ_UFTD01000002.1"/>
</dbReference>
<name>A0A336NGU2_BARGR</name>
<dbReference type="Gene3D" id="3.40.50.300">
    <property type="entry name" value="P-loop containing nucleotide triphosphate hydrolases"/>
    <property type="match status" value="1"/>
</dbReference>
<dbReference type="EMBL" id="UFTD01000002">
    <property type="protein sequence ID" value="SSZ40890.1"/>
    <property type="molecule type" value="Genomic_DNA"/>
</dbReference>
<dbReference type="InterPro" id="IPR035412">
    <property type="entry name" value="Terminase_L_N"/>
</dbReference>
<dbReference type="Proteomes" id="UP000253846">
    <property type="component" value="Unassembled WGS sequence"/>
</dbReference>
<dbReference type="Pfam" id="PF04466">
    <property type="entry name" value="Terminase_3"/>
    <property type="match status" value="1"/>
</dbReference>
<evidence type="ECO:0000259" key="1">
    <source>
        <dbReference type="Pfam" id="PF04466"/>
    </source>
</evidence>
<dbReference type="InterPro" id="IPR052380">
    <property type="entry name" value="Viral_DNA_packaging_terminase"/>
</dbReference>
<dbReference type="InterPro" id="IPR027417">
    <property type="entry name" value="P-loop_NTPase"/>
</dbReference>
<gene>
    <name evidence="2" type="ORF">NCTC12860_02051</name>
</gene>
<reference evidence="2 3" key="1">
    <citation type="submission" date="2018-06" db="EMBL/GenBank/DDBJ databases">
        <authorList>
            <consortium name="Pathogen Informatics"/>
            <person name="Doyle S."/>
        </authorList>
    </citation>
    <scope>NUCLEOTIDE SEQUENCE [LARGE SCALE GENOMIC DNA]</scope>
    <source>
        <strain evidence="2 3">NCTC12860</strain>
    </source>
</reference>
<evidence type="ECO:0000313" key="2">
    <source>
        <dbReference type="EMBL" id="SSZ40890.1"/>
    </source>
</evidence>
<dbReference type="PANTHER" id="PTHR39184:SF1">
    <property type="entry name" value="PBSX PHAGE TERMINASE LARGE SUBUNIT"/>
    <property type="match status" value="1"/>
</dbReference>
<protein>
    <submittedName>
        <fullName evidence="2">Phage terminase, large subunit, PBSX family</fullName>
    </submittedName>
</protein>
<evidence type="ECO:0000313" key="3">
    <source>
        <dbReference type="Proteomes" id="UP000253846"/>
    </source>
</evidence>